<feature type="active site" description="Nucleophile" evidence="6">
    <location>
        <position position="9"/>
    </location>
</feature>
<dbReference type="InterPro" id="IPR036196">
    <property type="entry name" value="Ptyr_pPase_sf"/>
</dbReference>
<dbReference type="CDD" id="cd16343">
    <property type="entry name" value="LMWPTP"/>
    <property type="match status" value="1"/>
</dbReference>
<dbReference type="GO" id="GO:0004725">
    <property type="term" value="F:protein tyrosine phosphatase activity"/>
    <property type="evidence" value="ECO:0007669"/>
    <property type="project" value="UniProtKB-EC"/>
</dbReference>
<dbReference type="Gene3D" id="3.40.50.2300">
    <property type="match status" value="1"/>
</dbReference>
<feature type="active site" evidence="6">
    <location>
        <position position="15"/>
    </location>
</feature>
<evidence type="ECO:0000256" key="6">
    <source>
        <dbReference type="PIRSR" id="PIRSR617867-1"/>
    </source>
</evidence>
<dbReference type="FunFam" id="3.40.50.2300:FF:000113">
    <property type="entry name" value="Low molecular weight protein-tyrosine-phosphatase"/>
    <property type="match status" value="1"/>
</dbReference>
<evidence type="ECO:0000256" key="3">
    <source>
        <dbReference type="ARBA" id="ARBA00022801"/>
    </source>
</evidence>
<dbReference type="InterPro" id="IPR052995">
    <property type="entry name" value="LMW-PTP"/>
</dbReference>
<keyword evidence="3" id="KW-0378">Hydrolase</keyword>
<reference evidence="8 9" key="1">
    <citation type="journal article" date="2015" name="Genome Announc.">
        <title>Draft Genome Sequence of Filamentous Marine Cyanobacterium Lyngbya confervoides Strain BDU141951.</title>
        <authorList>
            <person name="Chandrababunaidu M.M."/>
            <person name="Sen D."/>
            <person name="Tripathy S."/>
        </authorList>
    </citation>
    <scope>NUCLEOTIDE SEQUENCE [LARGE SCALE GENOMIC DNA]</scope>
    <source>
        <strain evidence="8 9">BDU141951</strain>
    </source>
</reference>
<evidence type="ECO:0000256" key="1">
    <source>
        <dbReference type="ARBA" id="ARBA00011063"/>
    </source>
</evidence>
<evidence type="ECO:0000256" key="2">
    <source>
        <dbReference type="ARBA" id="ARBA00013064"/>
    </source>
</evidence>
<evidence type="ECO:0000313" key="8">
    <source>
        <dbReference type="EMBL" id="MCM1984655.1"/>
    </source>
</evidence>
<dbReference type="SUPFAM" id="SSF52788">
    <property type="entry name" value="Phosphotyrosine protein phosphatases I"/>
    <property type="match status" value="1"/>
</dbReference>
<dbReference type="RefSeq" id="WP_166276693.1">
    <property type="nucleotide sequence ID" value="NZ_JTHE03000103.1"/>
</dbReference>
<dbReference type="PRINTS" id="PR00719">
    <property type="entry name" value="LMWPTPASE"/>
</dbReference>
<dbReference type="Pfam" id="PF01451">
    <property type="entry name" value="LMWPc"/>
    <property type="match status" value="1"/>
</dbReference>
<comment type="catalytic activity">
    <reaction evidence="5">
        <text>O-phospho-L-tyrosyl-[protein] + H2O = L-tyrosyl-[protein] + phosphate</text>
        <dbReference type="Rhea" id="RHEA:10684"/>
        <dbReference type="Rhea" id="RHEA-COMP:10136"/>
        <dbReference type="Rhea" id="RHEA-COMP:20101"/>
        <dbReference type="ChEBI" id="CHEBI:15377"/>
        <dbReference type="ChEBI" id="CHEBI:43474"/>
        <dbReference type="ChEBI" id="CHEBI:46858"/>
        <dbReference type="ChEBI" id="CHEBI:61978"/>
        <dbReference type="EC" id="3.1.3.48"/>
    </reaction>
</comment>
<dbReference type="Proteomes" id="UP000031561">
    <property type="component" value="Unassembled WGS sequence"/>
</dbReference>
<sequence length="157" mass="17645">MAQKLLFVCLGNICRSPSAEGIMNHLIHAAGLEREIQCDSAGTSSYHLGEAPDRRMQAAAKERGIALSGHSRQFERQDFQRFDLILAMDRDNHRDILRLDPTGQYHAKVKLMCDFCIHHRDQEVPDPYYGGPSGFSYVIDLLLDACGGLLQEMRVKG</sequence>
<keyword evidence="9" id="KW-1185">Reference proteome</keyword>
<evidence type="ECO:0000256" key="5">
    <source>
        <dbReference type="ARBA" id="ARBA00051722"/>
    </source>
</evidence>
<dbReference type="SMART" id="SM00226">
    <property type="entry name" value="LMWPc"/>
    <property type="match status" value="1"/>
</dbReference>
<organism evidence="8 9">
    <name type="scientific">Lyngbya confervoides BDU141951</name>
    <dbReference type="NCBI Taxonomy" id="1574623"/>
    <lineage>
        <taxon>Bacteria</taxon>
        <taxon>Bacillati</taxon>
        <taxon>Cyanobacteriota</taxon>
        <taxon>Cyanophyceae</taxon>
        <taxon>Oscillatoriophycideae</taxon>
        <taxon>Oscillatoriales</taxon>
        <taxon>Microcoleaceae</taxon>
        <taxon>Lyngbya</taxon>
    </lineage>
</organism>
<feature type="domain" description="Phosphotyrosine protein phosphatase I" evidence="7">
    <location>
        <begin position="3"/>
        <end position="152"/>
    </location>
</feature>
<feature type="active site" description="Proton donor" evidence="6">
    <location>
        <position position="126"/>
    </location>
</feature>
<dbReference type="PANTHER" id="PTHR47439:SF1">
    <property type="entry name" value="ACID PHOSPHATASE"/>
    <property type="match status" value="1"/>
</dbReference>
<name>A0ABD4T8P9_9CYAN</name>
<comment type="similarity">
    <text evidence="1">Belongs to the low molecular weight phosphotyrosine protein phosphatase family.</text>
</comment>
<accession>A0ABD4T8P9</accession>
<dbReference type="PANTHER" id="PTHR47439">
    <property type="entry name" value="LOW MOLECULAR WEIGHT PHOSPHOTYROSINE PROTEIN PHOSPHATASE-RELATED"/>
    <property type="match status" value="1"/>
</dbReference>
<evidence type="ECO:0000259" key="7">
    <source>
        <dbReference type="SMART" id="SM00226"/>
    </source>
</evidence>
<dbReference type="EC" id="3.1.3.48" evidence="2"/>
<keyword evidence="4" id="KW-0904">Protein phosphatase</keyword>
<dbReference type="InterPro" id="IPR017867">
    <property type="entry name" value="Tyr_phospatase_low_mol_wt"/>
</dbReference>
<protein>
    <recommendedName>
        <fullName evidence="2">protein-tyrosine-phosphatase</fullName>
        <ecNumber evidence="2">3.1.3.48</ecNumber>
    </recommendedName>
</protein>
<proteinExistence type="inferred from homology"/>
<evidence type="ECO:0000313" key="9">
    <source>
        <dbReference type="Proteomes" id="UP000031561"/>
    </source>
</evidence>
<dbReference type="EMBL" id="JTHE03000103">
    <property type="protein sequence ID" value="MCM1984655.1"/>
    <property type="molecule type" value="Genomic_DNA"/>
</dbReference>
<evidence type="ECO:0000256" key="4">
    <source>
        <dbReference type="ARBA" id="ARBA00022912"/>
    </source>
</evidence>
<dbReference type="InterPro" id="IPR023485">
    <property type="entry name" value="Ptyr_pPase"/>
</dbReference>
<gene>
    <name evidence="8" type="ORF">QQ91_0017675</name>
</gene>
<comment type="caution">
    <text evidence="8">The sequence shown here is derived from an EMBL/GenBank/DDBJ whole genome shotgun (WGS) entry which is preliminary data.</text>
</comment>
<dbReference type="AlphaFoldDB" id="A0ABD4T8P9"/>